<comment type="caution">
    <text evidence="1">The sequence shown here is derived from an EMBL/GenBank/DDBJ whole genome shotgun (WGS) entry which is preliminary data.</text>
</comment>
<reference evidence="1 2" key="1">
    <citation type="submission" date="2018-11" db="EMBL/GenBank/DDBJ databases">
        <title>Genome sequence and assembly of Colletotrichum spinosum.</title>
        <authorList>
            <person name="Gan P."/>
            <person name="Shirasu K."/>
        </authorList>
    </citation>
    <scope>NUCLEOTIDE SEQUENCE [LARGE SCALE GENOMIC DNA]</scope>
    <source>
        <strain evidence="1 2">CBS 515.97</strain>
    </source>
</reference>
<name>A0A4R8PTZ0_9PEZI</name>
<gene>
    <name evidence="1" type="ORF">C8035_v000474</name>
</gene>
<dbReference type="EMBL" id="QAPG01010715">
    <property type="protein sequence ID" value="TDZ12793.1"/>
    <property type="molecule type" value="Genomic_DNA"/>
</dbReference>
<evidence type="ECO:0000313" key="1">
    <source>
        <dbReference type="EMBL" id="TDZ12793.1"/>
    </source>
</evidence>
<evidence type="ECO:0000313" key="2">
    <source>
        <dbReference type="Proteomes" id="UP000295083"/>
    </source>
</evidence>
<proteinExistence type="predicted"/>
<protein>
    <submittedName>
        <fullName evidence="1">Uncharacterized protein</fullName>
    </submittedName>
</protein>
<keyword evidence="2" id="KW-1185">Reference proteome</keyword>
<accession>A0A4R8PTZ0</accession>
<dbReference type="AlphaFoldDB" id="A0A4R8PTZ0"/>
<dbReference type="Proteomes" id="UP000295083">
    <property type="component" value="Unassembled WGS sequence"/>
</dbReference>
<sequence>MSVSKSVLVVDFHPGTSSSHQSNVDPDTAPVVLLEVGCFSEMSQSISKSFDVPNSGLSMFNMPKSQKHLLLGGGPPAGDGRLDEVMGLRWAAVCDMTNGASYQIPKYA</sequence>
<organism evidence="1 2">
    <name type="scientific">Colletotrichum spinosum</name>
    <dbReference type="NCBI Taxonomy" id="1347390"/>
    <lineage>
        <taxon>Eukaryota</taxon>
        <taxon>Fungi</taxon>
        <taxon>Dikarya</taxon>
        <taxon>Ascomycota</taxon>
        <taxon>Pezizomycotina</taxon>
        <taxon>Sordariomycetes</taxon>
        <taxon>Hypocreomycetidae</taxon>
        <taxon>Glomerellales</taxon>
        <taxon>Glomerellaceae</taxon>
        <taxon>Colletotrichum</taxon>
        <taxon>Colletotrichum orbiculare species complex</taxon>
    </lineage>
</organism>